<name>A0A9X4NZ60_9LACT</name>
<keyword evidence="1" id="KW-1133">Transmembrane helix</keyword>
<feature type="non-terminal residue" evidence="2">
    <location>
        <position position="82"/>
    </location>
</feature>
<dbReference type="AlphaFoldDB" id="A0A9X4NZ60"/>
<organism evidence="2 3">
    <name type="scientific">Lactococcus formosensis</name>
    <dbReference type="NCBI Taxonomy" id="1281486"/>
    <lineage>
        <taxon>Bacteria</taxon>
        <taxon>Bacillati</taxon>
        <taxon>Bacillota</taxon>
        <taxon>Bacilli</taxon>
        <taxon>Lactobacillales</taxon>
        <taxon>Streptococcaceae</taxon>
        <taxon>Lactococcus</taxon>
    </lineage>
</organism>
<dbReference type="EMBL" id="JAMWFV010000124">
    <property type="protein sequence ID" value="MDG6146374.1"/>
    <property type="molecule type" value="Genomic_DNA"/>
</dbReference>
<comment type="caution">
    <text evidence="2">The sequence shown here is derived from an EMBL/GenBank/DDBJ whole genome shotgun (WGS) entry which is preliminary data.</text>
</comment>
<proteinExistence type="predicted"/>
<accession>A0A9X4NZ60</accession>
<evidence type="ECO:0000256" key="1">
    <source>
        <dbReference type="SAM" id="Phobius"/>
    </source>
</evidence>
<dbReference type="Proteomes" id="UP001153199">
    <property type="component" value="Unassembled WGS sequence"/>
</dbReference>
<gene>
    <name evidence="2" type="ORF">NF717_12085</name>
</gene>
<keyword evidence="1" id="KW-0812">Transmembrane</keyword>
<feature type="transmembrane region" description="Helical" evidence="1">
    <location>
        <begin position="20"/>
        <end position="41"/>
    </location>
</feature>
<sequence>ASFWSLLAPSIEYAETGGWGRFAFVPALIGFIVGGLFLRLIDYITPHLHMGQNTMDAEGPKTKLPATTLLFLAITIHNIPEG</sequence>
<protein>
    <submittedName>
        <fullName evidence="2">ZIP family metal transporter</fullName>
    </submittedName>
</protein>
<keyword evidence="3" id="KW-1185">Reference proteome</keyword>
<keyword evidence="1" id="KW-0472">Membrane</keyword>
<evidence type="ECO:0000313" key="2">
    <source>
        <dbReference type="EMBL" id="MDG6146374.1"/>
    </source>
</evidence>
<reference evidence="2" key="1">
    <citation type="submission" date="2022-06" db="EMBL/GenBank/DDBJ databases">
        <title>Lactococcus from bovine mastitis in China.</title>
        <authorList>
            <person name="Lin Y."/>
            <person name="Han B."/>
        </authorList>
    </citation>
    <scope>NUCLEOTIDE SEQUENCE</scope>
    <source>
        <strain evidence="2">Ningxia-I-26</strain>
    </source>
</reference>
<feature type="non-terminal residue" evidence="2">
    <location>
        <position position="1"/>
    </location>
</feature>
<evidence type="ECO:0000313" key="3">
    <source>
        <dbReference type="Proteomes" id="UP001153199"/>
    </source>
</evidence>